<dbReference type="GO" id="GO:0016985">
    <property type="term" value="F:mannan endo-1,4-beta-mannosidase activity"/>
    <property type="evidence" value="ECO:0007669"/>
    <property type="project" value="InterPro"/>
</dbReference>
<proteinExistence type="inferred from homology"/>
<dbReference type="InterPro" id="IPR017853">
    <property type="entry name" value="GH"/>
</dbReference>
<dbReference type="PANTHER" id="PTHR40079:SF4">
    <property type="entry name" value="GH26 DOMAIN-CONTAINING PROTEIN-RELATED"/>
    <property type="match status" value="1"/>
</dbReference>
<dbReference type="InterPro" id="IPR006311">
    <property type="entry name" value="TAT_signal"/>
</dbReference>
<evidence type="ECO:0000313" key="6">
    <source>
        <dbReference type="Proteomes" id="UP000199607"/>
    </source>
</evidence>
<dbReference type="PROSITE" id="PS51764">
    <property type="entry name" value="GH26"/>
    <property type="match status" value="1"/>
</dbReference>
<protein>
    <submittedName>
        <fullName evidence="5">Glycosyl hydrolase family 26</fullName>
    </submittedName>
</protein>
<feature type="domain" description="GH26" evidence="4">
    <location>
        <begin position="1"/>
        <end position="349"/>
    </location>
</feature>
<keyword evidence="2 5" id="KW-0378">Hydrolase</keyword>
<dbReference type="PROSITE" id="PS51318">
    <property type="entry name" value="TAT"/>
    <property type="match status" value="1"/>
</dbReference>
<dbReference type="EMBL" id="FOTC01000005">
    <property type="protein sequence ID" value="SFL38858.1"/>
    <property type="molecule type" value="Genomic_DNA"/>
</dbReference>
<dbReference type="Gene3D" id="3.20.20.80">
    <property type="entry name" value="Glycosidases"/>
    <property type="match status" value="1"/>
</dbReference>
<dbReference type="STRING" id="553466.SAMN04487950_3589"/>
<dbReference type="Proteomes" id="UP000199607">
    <property type="component" value="Unassembled WGS sequence"/>
</dbReference>
<organism evidence="5 6">
    <name type="scientific">Halogranum rubrum</name>
    <dbReference type="NCBI Taxonomy" id="553466"/>
    <lineage>
        <taxon>Archaea</taxon>
        <taxon>Methanobacteriati</taxon>
        <taxon>Methanobacteriota</taxon>
        <taxon>Stenosarchaea group</taxon>
        <taxon>Halobacteria</taxon>
        <taxon>Halobacteriales</taxon>
        <taxon>Haloferacaceae</taxon>
    </lineage>
</organism>
<dbReference type="InterPro" id="IPR022790">
    <property type="entry name" value="GH26_dom"/>
</dbReference>
<gene>
    <name evidence="5" type="ORF">SAMN04487950_3589</name>
</gene>
<keyword evidence="6" id="KW-1185">Reference proteome</keyword>
<sequence length="365" mass="40294">MNRRRFLGLSAATGGTLVGAMGMSRSVASTGTTRAGDLLAGVSVQEPMLRTLDGFDRWTGTPHAVVVYYATLGQSGPERRETVERLEATWAHGHVPMLVLEPTIGSIESTPTTIATDVAAGDYDAELDAWRDTLTGWLQRGLGRANRRLYLEFAPEMNGDWVPWGAPAGGSTPDDYVAMFRRAHARLMSKGLTQSEVQWVWGPNAKGRGGIAIQHYFPGDDVVDWAGVNGYNWHRWGGWNTPAEIYGKALEQIRSVTDAPIAITEVGCSSDVEDGNDTARKAVWIREFYDYAVAEGIKMVCWFNHTKETDWGVFGGPRGTETWTSGAETVFVYDAYREVLNRPSVLGAHPTDRRRLTEREFRGAF</sequence>
<dbReference type="GO" id="GO:0006080">
    <property type="term" value="P:substituted mannan metabolic process"/>
    <property type="evidence" value="ECO:0007669"/>
    <property type="project" value="InterPro"/>
</dbReference>
<dbReference type="RefSeq" id="WP_089871084.1">
    <property type="nucleotide sequence ID" value="NZ_FOTC01000005.1"/>
</dbReference>
<dbReference type="Pfam" id="PF02156">
    <property type="entry name" value="Glyco_hydro_26"/>
    <property type="match status" value="1"/>
</dbReference>
<dbReference type="AlphaFoldDB" id="A0A1I4H993"/>
<evidence type="ECO:0000259" key="4">
    <source>
        <dbReference type="PROSITE" id="PS51764"/>
    </source>
</evidence>
<dbReference type="InterPro" id="IPR000805">
    <property type="entry name" value="Glyco_hydro_26"/>
</dbReference>
<evidence type="ECO:0000256" key="2">
    <source>
        <dbReference type="ARBA" id="ARBA00022801"/>
    </source>
</evidence>
<comment type="similarity">
    <text evidence="1">Belongs to the glycosyl hydrolase 26 family.</text>
</comment>
<dbReference type="PANTHER" id="PTHR40079">
    <property type="entry name" value="MANNAN ENDO-1,4-BETA-MANNOSIDASE E-RELATED"/>
    <property type="match status" value="1"/>
</dbReference>
<keyword evidence="3" id="KW-0326">Glycosidase</keyword>
<evidence type="ECO:0000256" key="1">
    <source>
        <dbReference type="ARBA" id="ARBA00007754"/>
    </source>
</evidence>
<name>A0A1I4H993_9EURY</name>
<evidence type="ECO:0000313" key="5">
    <source>
        <dbReference type="EMBL" id="SFL38858.1"/>
    </source>
</evidence>
<dbReference type="SUPFAM" id="SSF51445">
    <property type="entry name" value="(Trans)glycosidases"/>
    <property type="match status" value="1"/>
</dbReference>
<accession>A0A1I4H993</accession>
<evidence type="ECO:0000256" key="3">
    <source>
        <dbReference type="ARBA" id="ARBA00023295"/>
    </source>
</evidence>
<reference evidence="6" key="1">
    <citation type="submission" date="2016-10" db="EMBL/GenBank/DDBJ databases">
        <authorList>
            <person name="Varghese N."/>
            <person name="Submissions S."/>
        </authorList>
    </citation>
    <scope>NUCLEOTIDE SEQUENCE [LARGE SCALE GENOMIC DNA]</scope>
    <source>
        <strain evidence="6">CGMCC 1.7738</strain>
    </source>
</reference>